<name>A0A9W7SXB6_9PEZI</name>
<keyword evidence="3" id="KW-1185">Reference proteome</keyword>
<gene>
    <name evidence="2" type="ORF">Tdes44962_MAKER08346</name>
</gene>
<feature type="region of interest" description="Disordered" evidence="1">
    <location>
        <begin position="63"/>
        <end position="95"/>
    </location>
</feature>
<dbReference type="AlphaFoldDB" id="A0A9W7SXB6"/>
<evidence type="ECO:0000313" key="2">
    <source>
        <dbReference type="EMBL" id="KAH9837422.1"/>
    </source>
</evidence>
<dbReference type="EMBL" id="RIBY02000780">
    <property type="protein sequence ID" value="KAH9837422.1"/>
    <property type="molecule type" value="Genomic_DNA"/>
</dbReference>
<proteinExistence type="predicted"/>
<evidence type="ECO:0000313" key="3">
    <source>
        <dbReference type="Proteomes" id="UP001138500"/>
    </source>
</evidence>
<organism evidence="2 3">
    <name type="scientific">Teratosphaeria destructans</name>
    <dbReference type="NCBI Taxonomy" id="418781"/>
    <lineage>
        <taxon>Eukaryota</taxon>
        <taxon>Fungi</taxon>
        <taxon>Dikarya</taxon>
        <taxon>Ascomycota</taxon>
        <taxon>Pezizomycotina</taxon>
        <taxon>Dothideomycetes</taxon>
        <taxon>Dothideomycetidae</taxon>
        <taxon>Mycosphaerellales</taxon>
        <taxon>Teratosphaeriaceae</taxon>
        <taxon>Teratosphaeria</taxon>
    </lineage>
</organism>
<sequence>MQVAFAQPRRSILVDVAWLFHVSHVDSSPASTKVHGMRRYSMFAFMVPTVPGCVSQVRHVEELAHTDDDRGEEEEPGPDWAKSPASLRLDSSTSS</sequence>
<reference evidence="2 3" key="1">
    <citation type="journal article" date="2018" name="IMA Fungus">
        <title>IMA Genome-F 10: Nine draft genome sequences of Claviceps purpurea s.lat., including C. arundinis, C. humidiphila, and C. cf. spartinae, pseudomolecules for the pitch canker pathogen Fusarium circinatum, draft genome of Davidsoniella eucalypti, Grosmannia galeiformis, Quambalaria eucalypti, and Teratosphaeria destructans.</title>
        <authorList>
            <person name="Wingfield B.D."/>
            <person name="Liu M."/>
            <person name="Nguyen H.D."/>
            <person name="Lane F.A."/>
            <person name="Morgan S.W."/>
            <person name="De Vos L."/>
            <person name="Wilken P.M."/>
            <person name="Duong T.A."/>
            <person name="Aylward J."/>
            <person name="Coetzee M.P."/>
            <person name="Dadej K."/>
            <person name="De Beer Z.W."/>
            <person name="Findlay W."/>
            <person name="Havenga M."/>
            <person name="Kolarik M."/>
            <person name="Menzies J.G."/>
            <person name="Naidoo K."/>
            <person name="Pochopski O."/>
            <person name="Shoukouhi P."/>
            <person name="Santana Q.C."/>
            <person name="Seifert K.A."/>
            <person name="Soal N."/>
            <person name="Steenkamp E.T."/>
            <person name="Tatham C.T."/>
            <person name="van der Nest M.A."/>
            <person name="Wingfield M.J."/>
        </authorList>
    </citation>
    <scope>NUCLEOTIDE SEQUENCE [LARGE SCALE GENOMIC DNA]</scope>
    <source>
        <strain evidence="2">CMW44962</strain>
    </source>
</reference>
<dbReference type="Proteomes" id="UP001138500">
    <property type="component" value="Unassembled WGS sequence"/>
</dbReference>
<evidence type="ECO:0000256" key="1">
    <source>
        <dbReference type="SAM" id="MobiDB-lite"/>
    </source>
</evidence>
<protein>
    <submittedName>
        <fullName evidence="2">Uncharacterized protein</fullName>
    </submittedName>
</protein>
<accession>A0A9W7SXB6</accession>
<comment type="caution">
    <text evidence="2">The sequence shown here is derived from an EMBL/GenBank/DDBJ whole genome shotgun (WGS) entry which is preliminary data.</text>
</comment>
<reference evidence="2 3" key="2">
    <citation type="journal article" date="2021" name="Curr. Genet.">
        <title>Genetic response to nitrogen starvation in the aggressive Eucalyptus foliar pathogen Teratosphaeria destructans.</title>
        <authorList>
            <person name="Havenga M."/>
            <person name="Wingfield B.D."/>
            <person name="Wingfield M.J."/>
            <person name="Dreyer L.L."/>
            <person name="Roets F."/>
            <person name="Aylward J."/>
        </authorList>
    </citation>
    <scope>NUCLEOTIDE SEQUENCE [LARGE SCALE GENOMIC DNA]</scope>
    <source>
        <strain evidence="2">CMW44962</strain>
    </source>
</reference>